<name>A0ABM9A5S1_9VIBR</name>
<comment type="caution">
    <text evidence="2">The sequence shown here is derived from an EMBL/GenBank/DDBJ whole genome shotgun (WGS) entry which is preliminary data.</text>
</comment>
<evidence type="ECO:0000313" key="2">
    <source>
        <dbReference type="EMBL" id="CAH0540360.1"/>
    </source>
</evidence>
<evidence type="ECO:0000259" key="1">
    <source>
        <dbReference type="Pfam" id="PF00497"/>
    </source>
</evidence>
<protein>
    <recommendedName>
        <fullName evidence="1">Solute-binding protein family 3/N-terminal domain-containing protein</fullName>
    </recommendedName>
</protein>
<organism evidence="2 3">
    <name type="scientific">Vibrio marisflavi CECT 7928</name>
    <dbReference type="NCBI Taxonomy" id="634439"/>
    <lineage>
        <taxon>Bacteria</taxon>
        <taxon>Pseudomonadati</taxon>
        <taxon>Pseudomonadota</taxon>
        <taxon>Gammaproteobacteria</taxon>
        <taxon>Vibrionales</taxon>
        <taxon>Vibrionaceae</taxon>
        <taxon>Vibrio</taxon>
    </lineage>
</organism>
<dbReference type="Pfam" id="PF00497">
    <property type="entry name" value="SBP_bac_3"/>
    <property type="match status" value="1"/>
</dbReference>
<accession>A0ABM9A5S1</accession>
<dbReference type="SUPFAM" id="SSF53850">
    <property type="entry name" value="Periplasmic binding protein-like II"/>
    <property type="match status" value="1"/>
</dbReference>
<keyword evidence="3" id="KW-1185">Reference proteome</keyword>
<reference evidence="2" key="1">
    <citation type="submission" date="2021-11" db="EMBL/GenBank/DDBJ databases">
        <authorList>
            <person name="Rodrigo-Torres L."/>
            <person name="Arahal R. D."/>
            <person name="Lucena T."/>
        </authorList>
    </citation>
    <scope>NUCLEOTIDE SEQUENCE</scope>
    <source>
        <strain evidence="2">CECT 7928</strain>
    </source>
</reference>
<proteinExistence type="predicted"/>
<evidence type="ECO:0000313" key="3">
    <source>
        <dbReference type="Proteomes" id="UP000838748"/>
    </source>
</evidence>
<feature type="domain" description="Solute-binding protein family 3/N-terminal" evidence="1">
    <location>
        <begin position="27"/>
        <end position="268"/>
    </location>
</feature>
<dbReference type="Gene3D" id="3.40.190.10">
    <property type="entry name" value="Periplasmic binding protein-like II"/>
    <property type="match status" value="2"/>
</dbReference>
<dbReference type="RefSeq" id="WP_237362341.1">
    <property type="nucleotide sequence ID" value="NZ_CAKLDM010000002.1"/>
</dbReference>
<dbReference type="InterPro" id="IPR001638">
    <property type="entry name" value="Solute-binding_3/MltF_N"/>
</dbReference>
<sequence>MKKIIQTVFYSVMGYLSISPVYSCELIMGYRTNAKPPLIASAPDNSGLYFDLFKTAADRIGCSLKVERKPKKRIMNSIITGKIDFYPGLKFTEKRAKNYGYIDNGLTSSYALLTRIDAPDFKNRDDILKAKPIEILPYGGPDLLKLNIPKKSPKEATTLDIMKVISKGGGDIYFYNKDSLLYALKEHPMPNLRVQECCSEPEPMYLGFSLKSENYNAVPNENFNSSQPVSAANSPVIYGPNSVAKKLADTLADMKKEGVTSEIYKKYY</sequence>
<dbReference type="Proteomes" id="UP000838748">
    <property type="component" value="Unassembled WGS sequence"/>
</dbReference>
<gene>
    <name evidence="2" type="ORF">VMF7928_02805</name>
</gene>
<dbReference type="EMBL" id="CAKLDM010000002">
    <property type="protein sequence ID" value="CAH0540360.1"/>
    <property type="molecule type" value="Genomic_DNA"/>
</dbReference>